<dbReference type="PANTHER" id="PTHR48039:SF5">
    <property type="entry name" value="RNA-BINDING PROTEIN 28"/>
    <property type="match status" value="1"/>
</dbReference>
<evidence type="ECO:0000256" key="15">
    <source>
        <dbReference type="ARBA" id="ARBA00075702"/>
    </source>
</evidence>
<keyword evidence="5" id="KW-0747">Spliceosome</keyword>
<dbReference type="PANTHER" id="PTHR48039">
    <property type="entry name" value="RNA-BINDING MOTIF PROTEIN 14B"/>
    <property type="match status" value="1"/>
</dbReference>
<keyword evidence="11" id="KW-0539">Nucleus</keyword>
<evidence type="ECO:0000256" key="1">
    <source>
        <dbReference type="ARBA" id="ARBA00004604"/>
    </source>
</evidence>
<evidence type="ECO:0000256" key="10">
    <source>
        <dbReference type="ARBA" id="ARBA00023187"/>
    </source>
</evidence>
<evidence type="ECO:0000256" key="2">
    <source>
        <dbReference type="ARBA" id="ARBA00022499"/>
    </source>
</evidence>
<evidence type="ECO:0000256" key="17">
    <source>
        <dbReference type="SAM" id="MobiDB-lite"/>
    </source>
</evidence>
<evidence type="ECO:0000256" key="16">
    <source>
        <dbReference type="PROSITE-ProRule" id="PRU00176"/>
    </source>
</evidence>
<protein>
    <recommendedName>
        <fullName evidence="14">RNA-binding protein 28</fullName>
    </recommendedName>
    <alternativeName>
        <fullName evidence="15">RNA-binding motif protein 28</fullName>
    </alternativeName>
</protein>
<evidence type="ECO:0000256" key="4">
    <source>
        <dbReference type="ARBA" id="ARBA00022664"/>
    </source>
</evidence>
<evidence type="ECO:0000256" key="6">
    <source>
        <dbReference type="ARBA" id="ARBA00022737"/>
    </source>
</evidence>
<feature type="region of interest" description="Disordered" evidence="17">
    <location>
        <begin position="621"/>
        <end position="691"/>
    </location>
</feature>
<evidence type="ECO:0000256" key="13">
    <source>
        <dbReference type="ARBA" id="ARBA00062033"/>
    </source>
</evidence>
<evidence type="ECO:0000256" key="12">
    <source>
        <dbReference type="ARBA" id="ARBA00053567"/>
    </source>
</evidence>
<evidence type="ECO:0000256" key="9">
    <source>
        <dbReference type="ARBA" id="ARBA00022990"/>
    </source>
</evidence>
<dbReference type="GO" id="GO:0008380">
    <property type="term" value="P:RNA splicing"/>
    <property type="evidence" value="ECO:0007669"/>
    <property type="project" value="UniProtKB-KW"/>
</dbReference>
<keyword evidence="6" id="KW-0677">Repeat</keyword>
<feature type="compositionally biased region" description="Polar residues" evidence="17">
    <location>
        <begin position="589"/>
        <end position="598"/>
    </location>
</feature>
<dbReference type="CDD" id="cd12416">
    <property type="entry name" value="RRM4_RBM28_like"/>
    <property type="match status" value="1"/>
</dbReference>
<dbReference type="Gene3D" id="3.30.70.330">
    <property type="match status" value="4"/>
</dbReference>
<reference evidence="19" key="1">
    <citation type="submission" date="2021-06" db="EMBL/GenBank/DDBJ databases">
        <authorList>
            <consortium name="Wellcome Sanger Institute Data Sharing"/>
        </authorList>
    </citation>
    <scope>NUCLEOTIDE SEQUENCE [LARGE SCALE GENOMIC DNA]</scope>
</reference>
<keyword evidence="4" id="KW-0507">mRNA processing</keyword>
<evidence type="ECO:0000313" key="20">
    <source>
        <dbReference type="Proteomes" id="UP000694620"/>
    </source>
</evidence>
<feature type="region of interest" description="Disordered" evidence="17">
    <location>
        <begin position="232"/>
        <end position="289"/>
    </location>
</feature>
<dbReference type="InterPro" id="IPR000504">
    <property type="entry name" value="RRM_dom"/>
</dbReference>
<proteinExistence type="predicted"/>
<dbReference type="Proteomes" id="UP000694620">
    <property type="component" value="Chromosome 1"/>
</dbReference>
<dbReference type="PROSITE" id="PS50102">
    <property type="entry name" value="RRM"/>
    <property type="match status" value="4"/>
</dbReference>
<dbReference type="SUPFAM" id="SSF54928">
    <property type="entry name" value="RNA-binding domain, RBD"/>
    <property type="match status" value="4"/>
</dbReference>
<dbReference type="InterPro" id="IPR012677">
    <property type="entry name" value="Nucleotide-bd_a/b_plait_sf"/>
</dbReference>
<keyword evidence="10" id="KW-0508">mRNA splicing</keyword>
<dbReference type="InterPro" id="IPR051945">
    <property type="entry name" value="RRM_MRD1_RNA_proc_ribogen"/>
</dbReference>
<evidence type="ECO:0000259" key="18">
    <source>
        <dbReference type="PROSITE" id="PS50102"/>
    </source>
</evidence>
<evidence type="ECO:0000256" key="14">
    <source>
        <dbReference type="ARBA" id="ARBA00067877"/>
    </source>
</evidence>
<keyword evidence="2" id="KW-1017">Isopeptide bond</keyword>
<dbReference type="GO" id="GO:0005681">
    <property type="term" value="C:spliceosomal complex"/>
    <property type="evidence" value="ECO:0007669"/>
    <property type="project" value="UniProtKB-KW"/>
</dbReference>
<comment type="subcellular location">
    <subcellularLocation>
        <location evidence="1">Nucleus</location>
        <location evidence="1">Nucleolus</location>
    </subcellularLocation>
</comment>
<accession>A0A8C4SR14</accession>
<dbReference type="FunFam" id="3.30.70.330:FF:000340">
    <property type="entry name" value="RNA-binding motif protein 28"/>
    <property type="match status" value="1"/>
</dbReference>
<feature type="compositionally biased region" description="Acidic residues" evidence="17">
    <location>
        <begin position="263"/>
        <end position="284"/>
    </location>
</feature>
<dbReference type="SMART" id="SM00360">
    <property type="entry name" value="RRM"/>
    <property type="match status" value="4"/>
</dbReference>
<feature type="compositionally biased region" description="Low complexity" evidence="17">
    <location>
        <begin position="248"/>
        <end position="262"/>
    </location>
</feature>
<evidence type="ECO:0000256" key="11">
    <source>
        <dbReference type="ARBA" id="ARBA00023242"/>
    </source>
</evidence>
<feature type="compositionally biased region" description="Basic residues" evidence="17">
    <location>
        <begin position="640"/>
        <end position="661"/>
    </location>
</feature>
<reference evidence="19" key="3">
    <citation type="submission" date="2025-09" db="UniProtKB">
        <authorList>
            <consortium name="Ensembl"/>
        </authorList>
    </citation>
    <scope>IDENTIFICATION</scope>
</reference>
<dbReference type="GO" id="GO:0003729">
    <property type="term" value="F:mRNA binding"/>
    <property type="evidence" value="ECO:0007669"/>
    <property type="project" value="TreeGrafter"/>
</dbReference>
<feature type="compositionally biased region" description="Basic and acidic residues" evidence="17">
    <location>
        <begin position="232"/>
        <end position="245"/>
    </location>
</feature>
<organism evidence="19 20">
    <name type="scientific">Erpetoichthys calabaricus</name>
    <name type="common">Rope fish</name>
    <name type="synonym">Calamoichthys calabaricus</name>
    <dbReference type="NCBI Taxonomy" id="27687"/>
    <lineage>
        <taxon>Eukaryota</taxon>
        <taxon>Metazoa</taxon>
        <taxon>Chordata</taxon>
        <taxon>Craniata</taxon>
        <taxon>Vertebrata</taxon>
        <taxon>Euteleostomi</taxon>
        <taxon>Actinopterygii</taxon>
        <taxon>Polypteriformes</taxon>
        <taxon>Polypteridae</taxon>
        <taxon>Erpetoichthys</taxon>
    </lineage>
</organism>
<dbReference type="FunFam" id="3.30.70.330:FF:000182">
    <property type="entry name" value="RNA-binding motif protein 28"/>
    <property type="match status" value="1"/>
</dbReference>
<dbReference type="GO" id="GO:0006397">
    <property type="term" value="P:mRNA processing"/>
    <property type="evidence" value="ECO:0007669"/>
    <property type="project" value="UniProtKB-KW"/>
</dbReference>
<comment type="function">
    <text evidence="12">Nucleolar component of the spliceosomal ribonucleoprotein complexes.</text>
</comment>
<keyword evidence="20" id="KW-1185">Reference proteome</keyword>
<dbReference type="GeneID" id="114661686"/>
<reference evidence="19" key="2">
    <citation type="submission" date="2025-08" db="UniProtKB">
        <authorList>
            <consortium name="Ensembl"/>
        </authorList>
    </citation>
    <scope>IDENTIFICATION</scope>
</reference>
<evidence type="ECO:0000256" key="7">
    <source>
        <dbReference type="ARBA" id="ARBA00022843"/>
    </source>
</evidence>
<evidence type="ECO:0000313" key="19">
    <source>
        <dbReference type="Ensembl" id="ENSECRP00000020727.1"/>
    </source>
</evidence>
<dbReference type="Ensembl" id="ENSECRT00000021179.1">
    <property type="protein sequence ID" value="ENSECRP00000020727.1"/>
    <property type="gene ID" value="ENSECRG00000013936.1"/>
</dbReference>
<feature type="region of interest" description="Disordered" evidence="17">
    <location>
        <begin position="566"/>
        <end position="605"/>
    </location>
</feature>
<sequence>MAKASTTLFVRNLPDSATSARLEEVFSDIGPVRECFVVKEKGSGKCKGYGFVTFSLPEDSEQALKTVKEYDGLKINVSVAKKKLDQKKQETKKVPKESKFQCVKKKSKLKSRLIIRNLSFKCTEDYLKETFSKYGTVLDVTLPRKADGKMRGFAFVLFKNVQEASRALTAMNLKEIKGRPVAVDWVIAKDKYVASCSRNQEIGKTHVDGEDVSEEKDEVKAEAIIKKKPVEKLSNRASEKERSDSEADNSSTSSDEASISDASEAEDSDADSEEDDLQNLDSADEGNGAISTKKKTKVISNDVNEGRTVFIRNLAFDTDEEGLEEVLLRFGELKYIRIVLNPDTEHSKGCAFAQFKTKEATDSCIKAAGDDSETGGLKLDGRKLNIVLAVSREDAVKLKDKKVKKPTGTRNLYLAREGLIRSGTKAAEGLDPADLALRTKIEERKRQKLNNVNVFVSQTRLCIHNLPKSVDKKILHKLCLNAAGGGKEVSIKKCCVMYDRKPVAGKVLGRSLGYAFVEFSEHKHALLALRHLNNNPDIFGPKKRPIVEFSLEDRRKLKMKEMRIQQIQKNRTEGKAAKKKFKAGKRQMQPLTPQSKTSDSLEEKHVQKSWSGFITKSELEEDELPNGKKRKKVLPLPSHRGPKVRKRDKGKLQPKKVKNHSSRKERSQQISFGKHVTSFKQAPKKTFRKKEEDRFESLVEQYKRKILGGTKTNVKQGKWFNS</sequence>
<dbReference type="CDD" id="cd12413">
    <property type="entry name" value="RRM1_RBM28_like"/>
    <property type="match status" value="1"/>
</dbReference>
<feature type="domain" description="RRM" evidence="18">
    <location>
        <begin position="6"/>
        <end position="82"/>
    </location>
</feature>
<keyword evidence="3" id="KW-0597">Phosphoprotein</keyword>
<dbReference type="Pfam" id="PF00076">
    <property type="entry name" value="RRM_1"/>
    <property type="match status" value="3"/>
</dbReference>
<dbReference type="InterPro" id="IPR035979">
    <property type="entry name" value="RBD_domain_sf"/>
</dbReference>
<name>A0A8C4SR14_ERPCA</name>
<dbReference type="CDD" id="cd12415">
    <property type="entry name" value="RRM3_RBM28_like"/>
    <property type="match status" value="1"/>
</dbReference>
<feature type="domain" description="RRM" evidence="18">
    <location>
        <begin position="459"/>
        <end position="564"/>
    </location>
</feature>
<dbReference type="GO" id="GO:0005730">
    <property type="term" value="C:nucleolus"/>
    <property type="evidence" value="ECO:0007669"/>
    <property type="project" value="UniProtKB-SubCell"/>
</dbReference>
<comment type="subunit">
    <text evidence="13">Interacts with U1, U2, U4, U5, and U6 spliceosomal small nuclear RNAs (snRNAs).</text>
</comment>
<evidence type="ECO:0000256" key="5">
    <source>
        <dbReference type="ARBA" id="ARBA00022728"/>
    </source>
</evidence>
<dbReference type="OrthoDB" id="439808at2759"/>
<dbReference type="FunFam" id="3.30.70.330:FF:000315">
    <property type="entry name" value="RNA-binding motif protein 28"/>
    <property type="match status" value="1"/>
</dbReference>
<evidence type="ECO:0000256" key="8">
    <source>
        <dbReference type="ARBA" id="ARBA00022884"/>
    </source>
</evidence>
<feature type="domain" description="RRM" evidence="18">
    <location>
        <begin position="307"/>
        <end position="391"/>
    </location>
</feature>
<dbReference type="RefSeq" id="XP_028670686.1">
    <property type="nucleotide sequence ID" value="XM_028814853.2"/>
</dbReference>
<keyword evidence="7" id="KW-0832">Ubl conjugation</keyword>
<keyword evidence="9" id="KW-0007">Acetylation</keyword>
<dbReference type="CTD" id="55131"/>
<evidence type="ECO:0000256" key="3">
    <source>
        <dbReference type="ARBA" id="ARBA00022553"/>
    </source>
</evidence>
<keyword evidence="8 16" id="KW-0694">RNA-binding</keyword>
<gene>
    <name evidence="19" type="primary">RBM28</name>
    <name evidence="19" type="synonym">rbm28</name>
</gene>
<dbReference type="AlphaFoldDB" id="A0A8C4SR14"/>
<dbReference type="CDD" id="cd12414">
    <property type="entry name" value="RRM2_RBM28_like"/>
    <property type="match status" value="1"/>
</dbReference>
<dbReference type="GeneTree" id="ENSGT00550000074976"/>
<feature type="domain" description="RRM" evidence="18">
    <location>
        <begin position="111"/>
        <end position="188"/>
    </location>
</feature>